<evidence type="ECO:0000313" key="2">
    <source>
        <dbReference type="EMBL" id="MDF0752796.1"/>
    </source>
</evidence>
<keyword evidence="2" id="KW-0418">Kinase</keyword>
<accession>A0ABT5YGF9</accession>
<dbReference type="Gene3D" id="3.30.420.40">
    <property type="match status" value="1"/>
</dbReference>
<dbReference type="InterPro" id="IPR043129">
    <property type="entry name" value="ATPase_NBD"/>
</dbReference>
<gene>
    <name evidence="2" type="ORF">NLU14_21460</name>
</gene>
<dbReference type="RefSeq" id="WP_275710454.1">
    <property type="nucleotide sequence ID" value="NZ_JANCMW010000066.1"/>
</dbReference>
<reference evidence="2" key="1">
    <citation type="submission" date="2022-07" db="EMBL/GenBank/DDBJ databases">
        <title>Marinobacter iranensis a new bacterium isolate from a hipersaline lake in Iran.</title>
        <authorList>
            <person name="Mohammad A.M.A."/>
            <person name="Cristina S.-P."/>
            <person name="Antonio V."/>
        </authorList>
    </citation>
    <scope>NUCLEOTIDE SEQUENCE</scope>
    <source>
        <strain evidence="2">71-i</strain>
    </source>
</reference>
<evidence type="ECO:0000259" key="1">
    <source>
        <dbReference type="Pfam" id="PF00370"/>
    </source>
</evidence>
<keyword evidence="2" id="KW-0808">Transferase</keyword>
<dbReference type="EMBL" id="JANCMW010000066">
    <property type="protein sequence ID" value="MDF0752796.1"/>
    <property type="molecule type" value="Genomic_DNA"/>
</dbReference>
<sequence>MSRFLLGIDAGSTMTKAAVFDRGGREIASSSHRVVIQRPQSGWCEVDPVAAWEAAMAAIRGALDRAGLTGD</sequence>
<dbReference type="SUPFAM" id="SSF53067">
    <property type="entry name" value="Actin-like ATPase domain"/>
    <property type="match status" value="1"/>
</dbReference>
<dbReference type="Proteomes" id="UP001143391">
    <property type="component" value="Unassembled WGS sequence"/>
</dbReference>
<dbReference type="GO" id="GO:0016301">
    <property type="term" value="F:kinase activity"/>
    <property type="evidence" value="ECO:0007669"/>
    <property type="project" value="UniProtKB-KW"/>
</dbReference>
<feature type="non-terminal residue" evidence="2">
    <location>
        <position position="71"/>
    </location>
</feature>
<protein>
    <submittedName>
        <fullName evidence="2">FGGY family carbohydrate kinase</fullName>
    </submittedName>
</protein>
<evidence type="ECO:0000313" key="3">
    <source>
        <dbReference type="Proteomes" id="UP001143391"/>
    </source>
</evidence>
<organism evidence="2 3">
    <name type="scientific">Marinobacter iranensis</name>
    <dbReference type="NCBI Taxonomy" id="2962607"/>
    <lineage>
        <taxon>Bacteria</taxon>
        <taxon>Pseudomonadati</taxon>
        <taxon>Pseudomonadota</taxon>
        <taxon>Gammaproteobacteria</taxon>
        <taxon>Pseudomonadales</taxon>
        <taxon>Marinobacteraceae</taxon>
        <taxon>Marinobacter</taxon>
    </lineage>
</organism>
<comment type="caution">
    <text evidence="2">The sequence shown here is derived from an EMBL/GenBank/DDBJ whole genome shotgun (WGS) entry which is preliminary data.</text>
</comment>
<name>A0ABT5YGF9_9GAMM</name>
<dbReference type="Pfam" id="PF00370">
    <property type="entry name" value="FGGY_N"/>
    <property type="match status" value="1"/>
</dbReference>
<feature type="domain" description="Carbohydrate kinase FGGY N-terminal" evidence="1">
    <location>
        <begin position="5"/>
        <end position="68"/>
    </location>
</feature>
<dbReference type="InterPro" id="IPR018484">
    <property type="entry name" value="FGGY_N"/>
</dbReference>
<keyword evidence="3" id="KW-1185">Reference proteome</keyword>
<proteinExistence type="predicted"/>